<dbReference type="RefSeq" id="XP_007417856.1">
    <property type="nucleotide sequence ID" value="XM_007417794.1"/>
</dbReference>
<dbReference type="GeneID" id="18924898"/>
<reference evidence="3" key="1">
    <citation type="journal article" date="2011" name="Proc. Natl. Acad. Sci. U.S.A.">
        <title>Obligate biotrophy features unraveled by the genomic analysis of rust fungi.</title>
        <authorList>
            <person name="Duplessis S."/>
            <person name="Cuomo C.A."/>
            <person name="Lin Y.-C."/>
            <person name="Aerts A."/>
            <person name="Tisserant E."/>
            <person name="Veneault-Fourrey C."/>
            <person name="Joly D.L."/>
            <person name="Hacquard S."/>
            <person name="Amselem J."/>
            <person name="Cantarel B.L."/>
            <person name="Chiu R."/>
            <person name="Coutinho P.M."/>
            <person name="Feau N."/>
            <person name="Field M."/>
            <person name="Frey P."/>
            <person name="Gelhaye E."/>
            <person name="Goldberg J."/>
            <person name="Grabherr M.G."/>
            <person name="Kodira C.D."/>
            <person name="Kohler A."/>
            <person name="Kuees U."/>
            <person name="Lindquist E.A."/>
            <person name="Lucas S.M."/>
            <person name="Mago R."/>
            <person name="Mauceli E."/>
            <person name="Morin E."/>
            <person name="Murat C."/>
            <person name="Pangilinan J.L."/>
            <person name="Park R."/>
            <person name="Pearson M."/>
            <person name="Quesneville H."/>
            <person name="Rouhier N."/>
            <person name="Sakthikumar S."/>
            <person name="Salamov A.A."/>
            <person name="Schmutz J."/>
            <person name="Selles B."/>
            <person name="Shapiro H."/>
            <person name="Tanguay P."/>
            <person name="Tuskan G.A."/>
            <person name="Henrissat B."/>
            <person name="Van de Peer Y."/>
            <person name="Rouze P."/>
            <person name="Ellis J.G."/>
            <person name="Dodds P.N."/>
            <person name="Schein J.E."/>
            <person name="Zhong S."/>
            <person name="Hamelin R.C."/>
            <person name="Grigoriev I.V."/>
            <person name="Szabo L.J."/>
            <person name="Martin F."/>
        </authorList>
    </citation>
    <scope>NUCLEOTIDE SEQUENCE [LARGE SCALE GENOMIC DNA]</scope>
    <source>
        <strain evidence="3">98AG31 / pathotype 3-4-7</strain>
    </source>
</reference>
<dbReference type="AlphaFoldDB" id="F4S8X1"/>
<accession>F4S8X1</accession>
<evidence type="ECO:0000256" key="1">
    <source>
        <dbReference type="SAM" id="MobiDB-lite"/>
    </source>
</evidence>
<dbReference type="Proteomes" id="UP000001072">
    <property type="component" value="Unassembled WGS sequence"/>
</dbReference>
<evidence type="ECO:0000313" key="2">
    <source>
        <dbReference type="EMBL" id="EGF98917.1"/>
    </source>
</evidence>
<dbReference type="EMBL" id="GL883167">
    <property type="protein sequence ID" value="EGF98917.1"/>
    <property type="molecule type" value="Genomic_DNA"/>
</dbReference>
<name>F4S8X1_MELLP</name>
<dbReference type="OrthoDB" id="10672538at2759"/>
<sequence length="369" mass="41106">MALGELNINVLNISDATTQSELAYEGVQKWTKYHDLFTKDLVITPIRQIIPYLARTYSSPTATTKPTCSENSLISNLKTRIRTPTKATISALEYTLEIPTTPVSNVQSLPAYRSTFSGREDSLTPQSQIEGEKSLESTSPLTNESFEEDIGTTKDQQGQTTPKQTSDTQATAIIIDSPVNKTRNRPPNIDLSVSPAAPATISLFERFTSIPGYSSPRNRIPPSQDPNTLSALRLDSAPAISVQNLQSTSTHLPEPTVEVRAILQQHEANYGLWVKAREAKDAKAFKHTTIMDKDLHRKLIKQMGYQPLLDHTKGWNPVEWDWTTFEKKIVETRDSRRNNKRKPSSRPSGSVAVADLQEVLGLVKSYTSR</sequence>
<feature type="region of interest" description="Disordered" evidence="1">
    <location>
        <begin position="116"/>
        <end position="168"/>
    </location>
</feature>
<proteinExistence type="predicted"/>
<organism evidence="3">
    <name type="scientific">Melampsora larici-populina (strain 98AG31 / pathotype 3-4-7)</name>
    <name type="common">Poplar leaf rust fungus</name>
    <dbReference type="NCBI Taxonomy" id="747676"/>
    <lineage>
        <taxon>Eukaryota</taxon>
        <taxon>Fungi</taxon>
        <taxon>Dikarya</taxon>
        <taxon>Basidiomycota</taxon>
        <taxon>Pucciniomycotina</taxon>
        <taxon>Pucciniomycetes</taxon>
        <taxon>Pucciniales</taxon>
        <taxon>Melampsoraceae</taxon>
        <taxon>Melampsora</taxon>
    </lineage>
</organism>
<gene>
    <name evidence="2" type="ORF">MELLADRAFT_113149</name>
</gene>
<feature type="compositionally biased region" description="Polar residues" evidence="1">
    <location>
        <begin position="153"/>
        <end position="168"/>
    </location>
</feature>
<protein>
    <submittedName>
        <fullName evidence="2">Uncharacterized protein</fullName>
    </submittedName>
</protein>
<evidence type="ECO:0000313" key="3">
    <source>
        <dbReference type="Proteomes" id="UP000001072"/>
    </source>
</evidence>
<keyword evidence="3" id="KW-1185">Reference proteome</keyword>
<dbReference type="HOGENOM" id="CLU_750236_0_0_1"/>
<dbReference type="VEuPathDB" id="FungiDB:MELLADRAFT_113149"/>
<dbReference type="KEGG" id="mlr:MELLADRAFT_113149"/>
<dbReference type="InParanoid" id="F4S8X1"/>